<feature type="domain" description="Dehydrogenase E1 component" evidence="5">
    <location>
        <begin position="14"/>
        <end position="42"/>
    </location>
</feature>
<organism evidence="6 7">
    <name type="scientific">Molorchus minor</name>
    <dbReference type="NCBI Taxonomy" id="1323400"/>
    <lineage>
        <taxon>Eukaryota</taxon>
        <taxon>Metazoa</taxon>
        <taxon>Ecdysozoa</taxon>
        <taxon>Arthropoda</taxon>
        <taxon>Hexapoda</taxon>
        <taxon>Insecta</taxon>
        <taxon>Pterygota</taxon>
        <taxon>Neoptera</taxon>
        <taxon>Endopterygota</taxon>
        <taxon>Coleoptera</taxon>
        <taxon>Polyphaga</taxon>
        <taxon>Cucujiformia</taxon>
        <taxon>Chrysomeloidea</taxon>
        <taxon>Cerambycidae</taxon>
        <taxon>Lamiinae</taxon>
        <taxon>Monochamini</taxon>
        <taxon>Molorchus</taxon>
    </lineage>
</organism>
<dbReference type="InterPro" id="IPR050642">
    <property type="entry name" value="PDH_E1_Alpha_Subunit"/>
</dbReference>
<evidence type="ECO:0000256" key="2">
    <source>
        <dbReference type="ARBA" id="ARBA00022946"/>
    </source>
</evidence>
<evidence type="ECO:0000256" key="4">
    <source>
        <dbReference type="ARBA" id="ARBA00023052"/>
    </source>
</evidence>
<evidence type="ECO:0000256" key="3">
    <source>
        <dbReference type="ARBA" id="ARBA00023002"/>
    </source>
</evidence>
<reference evidence="6" key="1">
    <citation type="journal article" date="2023" name="Insect Mol. Biol.">
        <title>Genome sequencing provides insights into the evolution of gene families encoding plant cell wall-degrading enzymes in longhorned beetles.</title>
        <authorList>
            <person name="Shin N.R."/>
            <person name="Okamura Y."/>
            <person name="Kirsch R."/>
            <person name="Pauchet Y."/>
        </authorList>
    </citation>
    <scope>NUCLEOTIDE SEQUENCE</scope>
    <source>
        <strain evidence="6">MMC_N1</strain>
    </source>
</reference>
<name>A0ABQ9IPN8_9CUCU</name>
<keyword evidence="7" id="KW-1185">Reference proteome</keyword>
<dbReference type="InterPro" id="IPR029061">
    <property type="entry name" value="THDP-binding"/>
</dbReference>
<dbReference type="Pfam" id="PF00676">
    <property type="entry name" value="E1_dh"/>
    <property type="match status" value="1"/>
</dbReference>
<dbReference type="Gene3D" id="3.40.50.970">
    <property type="match status" value="2"/>
</dbReference>
<evidence type="ECO:0000313" key="6">
    <source>
        <dbReference type="EMBL" id="KAJ8942613.1"/>
    </source>
</evidence>
<keyword evidence="2" id="KW-0809">Transit peptide</keyword>
<sequence length="108" mass="11709">MSLLWEGFRYAIDCASGKGPLVIEAATYRYSGPSMSDPGTITAEELKKIEGEIRAEVDEANKKAKADKEVGLDELAGDIYTVNLEGNIRNIDHGSSRIIKRIGPAVNV</sequence>
<gene>
    <name evidence="6" type="ORF">NQ317_013401</name>
</gene>
<comment type="cofactor">
    <cofactor evidence="1">
        <name>thiamine diphosphate</name>
        <dbReference type="ChEBI" id="CHEBI:58937"/>
    </cofactor>
</comment>
<dbReference type="PANTHER" id="PTHR11516:SF60">
    <property type="entry name" value="PYRUVATE DEHYDROGENASE E1 COMPONENT SUBUNIT ALPHA"/>
    <property type="match status" value="1"/>
</dbReference>
<accession>A0ABQ9IPN8</accession>
<dbReference type="SUPFAM" id="SSF52518">
    <property type="entry name" value="Thiamin diphosphate-binding fold (THDP-binding)"/>
    <property type="match status" value="1"/>
</dbReference>
<proteinExistence type="predicted"/>
<keyword evidence="4" id="KW-0786">Thiamine pyrophosphate</keyword>
<comment type="caution">
    <text evidence="6">The sequence shown here is derived from an EMBL/GenBank/DDBJ whole genome shotgun (WGS) entry which is preliminary data.</text>
</comment>
<dbReference type="PANTHER" id="PTHR11516">
    <property type="entry name" value="PYRUVATE DEHYDROGENASE E1 COMPONENT, ALPHA SUBUNIT BACTERIAL AND ORGANELLAR"/>
    <property type="match status" value="1"/>
</dbReference>
<dbReference type="EMBL" id="JAPWTJ010004712">
    <property type="protein sequence ID" value="KAJ8942613.1"/>
    <property type="molecule type" value="Genomic_DNA"/>
</dbReference>
<protein>
    <recommendedName>
        <fullName evidence="5">Dehydrogenase E1 component domain-containing protein</fullName>
    </recommendedName>
</protein>
<evidence type="ECO:0000313" key="7">
    <source>
        <dbReference type="Proteomes" id="UP001162164"/>
    </source>
</evidence>
<dbReference type="InterPro" id="IPR001017">
    <property type="entry name" value="DH_E1"/>
</dbReference>
<evidence type="ECO:0000256" key="1">
    <source>
        <dbReference type="ARBA" id="ARBA00001964"/>
    </source>
</evidence>
<keyword evidence="3" id="KW-0560">Oxidoreductase</keyword>
<dbReference type="Proteomes" id="UP001162164">
    <property type="component" value="Unassembled WGS sequence"/>
</dbReference>
<evidence type="ECO:0000259" key="5">
    <source>
        <dbReference type="Pfam" id="PF00676"/>
    </source>
</evidence>